<evidence type="ECO:0000256" key="1">
    <source>
        <dbReference type="ARBA" id="ARBA00006474"/>
    </source>
</evidence>
<evidence type="ECO:0000256" key="4">
    <source>
        <dbReference type="ARBA" id="ARBA00022840"/>
    </source>
</evidence>
<feature type="region of interest" description="Disordered" evidence="7">
    <location>
        <begin position="25"/>
        <end position="358"/>
    </location>
</feature>
<feature type="domain" description="FtsK" evidence="8">
    <location>
        <begin position="573"/>
        <end position="765"/>
    </location>
</feature>
<evidence type="ECO:0000256" key="6">
    <source>
        <dbReference type="PROSITE-ProRule" id="PRU00289"/>
    </source>
</evidence>
<dbReference type="InterPro" id="IPR050206">
    <property type="entry name" value="FtsK/SpoIIIE/SftA"/>
</dbReference>
<keyword evidence="2 6" id="KW-0547">Nucleotide-binding</keyword>
<dbReference type="InterPro" id="IPR002543">
    <property type="entry name" value="FtsK_dom"/>
</dbReference>
<dbReference type="InterPro" id="IPR036388">
    <property type="entry name" value="WH-like_DNA-bd_sf"/>
</dbReference>
<keyword evidence="10" id="KW-1185">Reference proteome</keyword>
<name>A0ABV2GAP8_9BACL</name>
<evidence type="ECO:0000259" key="8">
    <source>
        <dbReference type="PROSITE" id="PS50901"/>
    </source>
</evidence>
<dbReference type="Gene3D" id="1.10.10.10">
    <property type="entry name" value="Winged helix-like DNA-binding domain superfamily/Winged helix DNA-binding domain"/>
    <property type="match status" value="1"/>
</dbReference>
<dbReference type="PANTHER" id="PTHR22683:SF42">
    <property type="entry name" value="DNA TRANSLOCASE SFTA"/>
    <property type="match status" value="1"/>
</dbReference>
<dbReference type="InterPro" id="IPR018541">
    <property type="entry name" value="Ftsk_gamma"/>
</dbReference>
<dbReference type="Pfam" id="PF01580">
    <property type="entry name" value="FtsK_SpoIIIE"/>
    <property type="match status" value="1"/>
</dbReference>
<dbReference type="InterPro" id="IPR036390">
    <property type="entry name" value="WH_DNA-bd_sf"/>
</dbReference>
<dbReference type="Pfam" id="PF09397">
    <property type="entry name" value="FtsK_gamma"/>
    <property type="match status" value="1"/>
</dbReference>
<proteinExistence type="inferred from homology"/>
<organism evidence="9 10">
    <name type="scientific">Bhargavaea ullalensis</name>
    <dbReference type="NCBI Taxonomy" id="1265685"/>
    <lineage>
        <taxon>Bacteria</taxon>
        <taxon>Bacillati</taxon>
        <taxon>Bacillota</taxon>
        <taxon>Bacilli</taxon>
        <taxon>Bacillales</taxon>
        <taxon>Caryophanaceae</taxon>
        <taxon>Bhargavaea</taxon>
    </lineage>
</organism>
<dbReference type="SUPFAM" id="SSF52540">
    <property type="entry name" value="P-loop containing nucleoside triphosphate hydrolases"/>
    <property type="match status" value="1"/>
</dbReference>
<gene>
    <name evidence="9" type="ORF">ABID49_001244</name>
</gene>
<evidence type="ECO:0000313" key="9">
    <source>
        <dbReference type="EMBL" id="MET3575359.1"/>
    </source>
</evidence>
<dbReference type="Proteomes" id="UP001549099">
    <property type="component" value="Unassembled WGS sequence"/>
</dbReference>
<feature type="compositionally biased region" description="Basic and acidic residues" evidence="7">
    <location>
        <begin position="268"/>
        <end position="290"/>
    </location>
</feature>
<dbReference type="Pfam" id="PF17854">
    <property type="entry name" value="FtsK_alpha"/>
    <property type="match status" value="1"/>
</dbReference>
<dbReference type="InterPro" id="IPR003593">
    <property type="entry name" value="AAA+_ATPase"/>
</dbReference>
<feature type="compositionally biased region" description="Basic and acidic residues" evidence="7">
    <location>
        <begin position="198"/>
        <end position="226"/>
    </location>
</feature>
<comment type="similarity">
    <text evidence="1">Belongs to the FtsK/SpoIIIE/SftA family.</text>
</comment>
<evidence type="ECO:0000256" key="5">
    <source>
        <dbReference type="ARBA" id="ARBA00023125"/>
    </source>
</evidence>
<evidence type="ECO:0000256" key="3">
    <source>
        <dbReference type="ARBA" id="ARBA00022829"/>
    </source>
</evidence>
<evidence type="ECO:0000256" key="2">
    <source>
        <dbReference type="ARBA" id="ARBA00022741"/>
    </source>
</evidence>
<accession>A0ABV2GAP8</accession>
<dbReference type="InterPro" id="IPR027417">
    <property type="entry name" value="P-loop_NTPase"/>
</dbReference>
<evidence type="ECO:0000313" key="10">
    <source>
        <dbReference type="Proteomes" id="UP001549099"/>
    </source>
</evidence>
<protein>
    <submittedName>
        <fullName evidence="9">S-DNA-T family DNA segregation ATPase FtsK/SpoIIIE</fullName>
    </submittedName>
</protein>
<dbReference type="Gene3D" id="3.40.50.300">
    <property type="entry name" value="P-loop containing nucleotide triphosphate hydrolases"/>
    <property type="match status" value="1"/>
</dbReference>
<keyword evidence="3" id="KW-0159">Chromosome partition</keyword>
<dbReference type="PANTHER" id="PTHR22683">
    <property type="entry name" value="SPORULATION PROTEIN RELATED"/>
    <property type="match status" value="1"/>
</dbReference>
<dbReference type="EMBL" id="JBEPLW010000006">
    <property type="protein sequence ID" value="MET3575359.1"/>
    <property type="molecule type" value="Genomic_DNA"/>
</dbReference>
<keyword evidence="4 6" id="KW-0067">ATP-binding</keyword>
<dbReference type="Gene3D" id="3.30.980.40">
    <property type="match status" value="1"/>
</dbReference>
<dbReference type="SUPFAM" id="SSF46785">
    <property type="entry name" value="Winged helix' DNA-binding domain"/>
    <property type="match status" value="1"/>
</dbReference>
<feature type="compositionally biased region" description="Basic and acidic residues" evidence="7">
    <location>
        <begin position="238"/>
        <end position="255"/>
    </location>
</feature>
<dbReference type="RefSeq" id="WP_354196444.1">
    <property type="nucleotide sequence ID" value="NZ_JBEPLW010000006.1"/>
</dbReference>
<comment type="caution">
    <text evidence="9">The sequence shown here is derived from an EMBL/GenBank/DDBJ whole genome shotgun (WGS) entry which is preliminary data.</text>
</comment>
<dbReference type="SMART" id="SM00382">
    <property type="entry name" value="AAA"/>
    <property type="match status" value="1"/>
</dbReference>
<dbReference type="PROSITE" id="PS50901">
    <property type="entry name" value="FTSK"/>
    <property type="match status" value="1"/>
</dbReference>
<reference evidence="9 10" key="1">
    <citation type="submission" date="2024-06" db="EMBL/GenBank/DDBJ databases">
        <title>Genomic Encyclopedia of Type Strains, Phase IV (KMG-IV): sequencing the most valuable type-strain genomes for metagenomic binning, comparative biology and taxonomic classification.</title>
        <authorList>
            <person name="Goeker M."/>
        </authorList>
    </citation>
    <scope>NUCLEOTIDE SEQUENCE [LARGE SCALE GENOMIC DNA]</scope>
    <source>
        <strain evidence="9 10">DSM 26128</strain>
    </source>
</reference>
<dbReference type="SMART" id="SM00843">
    <property type="entry name" value="Ftsk_gamma"/>
    <property type="match status" value="1"/>
</dbReference>
<keyword evidence="5" id="KW-0238">DNA-binding</keyword>
<evidence type="ECO:0000256" key="7">
    <source>
        <dbReference type="SAM" id="MobiDB-lite"/>
    </source>
</evidence>
<feature type="region of interest" description="Disordered" evidence="7">
    <location>
        <begin position="884"/>
        <end position="913"/>
    </location>
</feature>
<feature type="compositionally biased region" description="Basic and acidic residues" evidence="7">
    <location>
        <begin position="50"/>
        <end position="63"/>
    </location>
</feature>
<feature type="binding site" evidence="6">
    <location>
        <begin position="590"/>
        <end position="597"/>
    </location>
    <ligand>
        <name>ATP</name>
        <dbReference type="ChEBI" id="CHEBI:30616"/>
    </ligand>
</feature>
<feature type="compositionally biased region" description="Basic and acidic residues" evidence="7">
    <location>
        <begin position="333"/>
        <end position="345"/>
    </location>
</feature>
<dbReference type="InterPro" id="IPR041027">
    <property type="entry name" value="FtsK_alpha"/>
</dbReference>
<sequence>MNWFKKFFQRNLDEPEQTTVEEYIEDAGQEQPVPRKNSKFRFPLISDAEADVHDDPDSGRGEPDEGDAYGTGLPVPAHAADPFHVTDTDRRRFRNGMPAATASFRSRQESAERISWQDSRFPAEDHALPSRPSEAGIGFTESGRLRRLPDERPQPPVRTRGFTPSEVPSPIYGLGRRPVRSEEKLPSERQAALTGLGEKLKERQEPSKDRTAVQPPEREHESRLASRPEAAGTNPENRPVRKETAAEPEASDHWKKIMNIPAAAAKTPKMEPEDRPEAGRDATRELESEARPGLAQKPENDVPAQPREYASTTEDHQAGTGQEPIVQETELPDEPKEKALGEKRRSGTPFNVVMLKSDKDRLAGMENLKGLKSTTKNPDGRAAGHDKAVISPRQPAAPQAAPVQDVLLAPKAELPAAPATPSPQADETDSAVEEPLPHYALPGMDFLDPPAEKREDTEWMESQAAKLEESLSYFSIQANVVGIVQGPAVTQFELTVGHGTKVSKIRNLQDDLKLALAARDIRIQAPIPGKSSIGIEIPNRISRPVRISEIIGSDEFAASDSPLEAVLGLDLAGRPTTVDLRKMPHGLIAGATGSGKSVCINSILTSLLYKASPDELRLLLIDPKMVELAPYNRMPHLVSPVITDVKAANAALKWAVEEMERRYELFVHAGVRDIERFNRKADDHREFGRKLPYLLIVIDELADLMMAAPAEVEESICRIAQKARACGIHLVIATQRPSVDVITGLIKANIPARIAFSVSSQVDSRTIIDIQGAERLLGRGDMLYLGNGMPAPVRLQGTFVTDDEIERVTDFVRRSGEPDYLFRQEELLRETEAHEAEDPLFAEACTFIVQAGSASTSMLQRKFSIGYNRAARLIDMLEERGYVSPQKGSKPRDVYLTDAGDFAEPQGGPAHTI</sequence>
<feature type="compositionally biased region" description="Basic and acidic residues" evidence="7">
    <location>
        <begin position="143"/>
        <end position="153"/>
    </location>
</feature>